<organism evidence="2 3">
    <name type="scientific">Variovorax gossypii</name>
    <dbReference type="NCBI Taxonomy" id="1679495"/>
    <lineage>
        <taxon>Bacteria</taxon>
        <taxon>Pseudomonadati</taxon>
        <taxon>Pseudomonadota</taxon>
        <taxon>Betaproteobacteria</taxon>
        <taxon>Burkholderiales</taxon>
        <taxon>Comamonadaceae</taxon>
        <taxon>Variovorax</taxon>
    </lineage>
</organism>
<keyword evidence="1" id="KW-0812">Transmembrane</keyword>
<reference evidence="2 3" key="1">
    <citation type="submission" date="2018-12" db="EMBL/GenBank/DDBJ databases">
        <title>The genome of Variovorax gossypii DSM 100435.</title>
        <authorList>
            <person name="Gao J."/>
            <person name="Sun J."/>
        </authorList>
    </citation>
    <scope>NUCLEOTIDE SEQUENCE [LARGE SCALE GENOMIC DNA]</scope>
    <source>
        <strain evidence="2 3">DSM 100435</strain>
    </source>
</reference>
<keyword evidence="1" id="KW-0472">Membrane</keyword>
<evidence type="ECO:0000256" key="1">
    <source>
        <dbReference type="SAM" id="Phobius"/>
    </source>
</evidence>
<dbReference type="RefSeq" id="WP_126468537.1">
    <property type="nucleotide sequence ID" value="NZ_RXOE01000001.1"/>
</dbReference>
<accession>A0A3S0GYG9</accession>
<sequence length="81" mass="8814">MRTPFLRETSPDEPAVLQRRPAYVAWLPVVLCIVASVGFVLVAVFVQNIIAASMFTTAAIVSLGIGLILGLSMWVFPDLPR</sequence>
<keyword evidence="1" id="KW-1133">Transmembrane helix</keyword>
<comment type="caution">
    <text evidence="2">The sequence shown here is derived from an EMBL/GenBank/DDBJ whole genome shotgun (WGS) entry which is preliminary data.</text>
</comment>
<feature type="transmembrane region" description="Helical" evidence="1">
    <location>
        <begin position="23"/>
        <end position="46"/>
    </location>
</feature>
<dbReference type="Proteomes" id="UP000267418">
    <property type="component" value="Unassembled WGS sequence"/>
</dbReference>
<dbReference type="AlphaFoldDB" id="A0A3S0GYG9"/>
<proteinExistence type="predicted"/>
<dbReference type="EMBL" id="RXOE01000001">
    <property type="protein sequence ID" value="RTQ36537.1"/>
    <property type="molecule type" value="Genomic_DNA"/>
</dbReference>
<dbReference type="OrthoDB" id="8858574at2"/>
<name>A0A3S0GYG9_9BURK</name>
<protein>
    <submittedName>
        <fullName evidence="2">Uncharacterized protein</fullName>
    </submittedName>
</protein>
<evidence type="ECO:0000313" key="3">
    <source>
        <dbReference type="Proteomes" id="UP000267418"/>
    </source>
</evidence>
<keyword evidence="3" id="KW-1185">Reference proteome</keyword>
<feature type="transmembrane region" description="Helical" evidence="1">
    <location>
        <begin position="58"/>
        <end position="76"/>
    </location>
</feature>
<gene>
    <name evidence="2" type="ORF">EJP69_01965</name>
</gene>
<evidence type="ECO:0000313" key="2">
    <source>
        <dbReference type="EMBL" id="RTQ36537.1"/>
    </source>
</evidence>